<accession>A0AAV5LT60</accession>
<evidence type="ECO:0000256" key="1">
    <source>
        <dbReference type="SAM" id="SignalP"/>
    </source>
</evidence>
<gene>
    <name evidence="2" type="ORF">SLEP1_g48295</name>
</gene>
<keyword evidence="1" id="KW-0732">Signal</keyword>
<dbReference type="Proteomes" id="UP001054252">
    <property type="component" value="Unassembled WGS sequence"/>
</dbReference>
<feature type="chain" id="PRO_5043461820" evidence="1">
    <location>
        <begin position="36"/>
        <end position="91"/>
    </location>
</feature>
<organism evidence="2 3">
    <name type="scientific">Rubroshorea leprosula</name>
    <dbReference type="NCBI Taxonomy" id="152421"/>
    <lineage>
        <taxon>Eukaryota</taxon>
        <taxon>Viridiplantae</taxon>
        <taxon>Streptophyta</taxon>
        <taxon>Embryophyta</taxon>
        <taxon>Tracheophyta</taxon>
        <taxon>Spermatophyta</taxon>
        <taxon>Magnoliopsida</taxon>
        <taxon>eudicotyledons</taxon>
        <taxon>Gunneridae</taxon>
        <taxon>Pentapetalae</taxon>
        <taxon>rosids</taxon>
        <taxon>malvids</taxon>
        <taxon>Malvales</taxon>
        <taxon>Dipterocarpaceae</taxon>
        <taxon>Rubroshorea</taxon>
    </lineage>
</organism>
<sequence length="91" mass="9677">MHSSRDQDLKMRSAGLKRLTLLIVLLLLIISQVHSQEPLAQCLSICAQNVLTCALNCLHNTDPVSCITTCGNNDMKCTGSCAGGSAPPPQL</sequence>
<name>A0AAV5LT60_9ROSI</name>
<evidence type="ECO:0000313" key="2">
    <source>
        <dbReference type="EMBL" id="GKV40686.1"/>
    </source>
</evidence>
<dbReference type="EMBL" id="BPVZ01000143">
    <property type="protein sequence ID" value="GKV40686.1"/>
    <property type="molecule type" value="Genomic_DNA"/>
</dbReference>
<keyword evidence="3" id="KW-1185">Reference proteome</keyword>
<reference evidence="2 3" key="1">
    <citation type="journal article" date="2021" name="Commun. Biol.">
        <title>The genome of Shorea leprosula (Dipterocarpaceae) highlights the ecological relevance of drought in aseasonal tropical rainforests.</title>
        <authorList>
            <person name="Ng K.K.S."/>
            <person name="Kobayashi M.J."/>
            <person name="Fawcett J.A."/>
            <person name="Hatakeyama M."/>
            <person name="Paape T."/>
            <person name="Ng C.H."/>
            <person name="Ang C.C."/>
            <person name="Tnah L.H."/>
            <person name="Lee C.T."/>
            <person name="Nishiyama T."/>
            <person name="Sese J."/>
            <person name="O'Brien M.J."/>
            <person name="Copetti D."/>
            <person name="Mohd Noor M.I."/>
            <person name="Ong R.C."/>
            <person name="Putra M."/>
            <person name="Sireger I.Z."/>
            <person name="Indrioko S."/>
            <person name="Kosugi Y."/>
            <person name="Izuno A."/>
            <person name="Isagi Y."/>
            <person name="Lee S.L."/>
            <person name="Shimizu K.K."/>
        </authorList>
    </citation>
    <scope>NUCLEOTIDE SEQUENCE [LARGE SCALE GENOMIC DNA]</scope>
    <source>
        <strain evidence="2">214</strain>
    </source>
</reference>
<dbReference type="AlphaFoldDB" id="A0AAV5LT60"/>
<protein>
    <submittedName>
        <fullName evidence="2">Uncharacterized protein</fullName>
    </submittedName>
</protein>
<comment type="caution">
    <text evidence="2">The sequence shown here is derived from an EMBL/GenBank/DDBJ whole genome shotgun (WGS) entry which is preliminary data.</text>
</comment>
<feature type="signal peptide" evidence="1">
    <location>
        <begin position="1"/>
        <end position="35"/>
    </location>
</feature>
<proteinExistence type="predicted"/>
<evidence type="ECO:0000313" key="3">
    <source>
        <dbReference type="Proteomes" id="UP001054252"/>
    </source>
</evidence>